<feature type="transmembrane region" description="Helical" evidence="1">
    <location>
        <begin position="393"/>
        <end position="409"/>
    </location>
</feature>
<evidence type="ECO:0000256" key="1">
    <source>
        <dbReference type="SAM" id="Phobius"/>
    </source>
</evidence>
<dbReference type="AlphaFoldDB" id="A0A090MMS5"/>
<keyword evidence="4" id="KW-1185">Reference proteome</keyword>
<dbReference type="OrthoDB" id="7232499at2"/>
<gene>
    <name evidence="3" type="ORF">BN961_02109</name>
</gene>
<dbReference type="PANTHER" id="PTHR35342:SF5">
    <property type="entry name" value="TRICARBOXYLIC TRANSPORT PROTEIN"/>
    <property type="match status" value="1"/>
</dbReference>
<evidence type="ECO:0000313" key="3">
    <source>
        <dbReference type="EMBL" id="CEG08691.1"/>
    </source>
</evidence>
<feature type="domain" description="DUF112" evidence="2">
    <location>
        <begin position="21"/>
        <end position="442"/>
    </location>
</feature>
<keyword evidence="1" id="KW-1133">Transmembrane helix</keyword>
<organism evidence="3 4">
    <name type="scientific">Afipia felis</name>
    <name type="common">Cat scratch disease bacillus</name>
    <dbReference type="NCBI Taxonomy" id="1035"/>
    <lineage>
        <taxon>Bacteria</taxon>
        <taxon>Pseudomonadati</taxon>
        <taxon>Pseudomonadota</taxon>
        <taxon>Alphaproteobacteria</taxon>
        <taxon>Hyphomicrobiales</taxon>
        <taxon>Nitrobacteraceae</taxon>
        <taxon>Afipia</taxon>
    </lineage>
</organism>
<feature type="transmembrane region" description="Helical" evidence="1">
    <location>
        <begin position="144"/>
        <end position="163"/>
    </location>
</feature>
<reference evidence="3 4" key="1">
    <citation type="journal article" date="2014" name="Genome Announc.">
        <title>Genome Sequence of Afipia felis Strain 76713, Isolated in Hospital Water Using an Amoeba Co-Culture Procedure.</title>
        <authorList>
            <person name="Benamar S."/>
            <person name="La Scola B."/>
            <person name="Croce O."/>
        </authorList>
    </citation>
    <scope>NUCLEOTIDE SEQUENCE [LARGE SCALE GENOMIC DNA]</scope>
    <source>
        <strain evidence="3 4">76713</strain>
    </source>
</reference>
<feature type="transmembrane region" description="Helical" evidence="1">
    <location>
        <begin position="109"/>
        <end position="132"/>
    </location>
</feature>
<dbReference type="EMBL" id="CCAZ020000001">
    <property type="protein sequence ID" value="CEG08691.1"/>
    <property type="molecule type" value="Genomic_DNA"/>
</dbReference>
<comment type="caution">
    <text evidence="3">The sequence shown here is derived from an EMBL/GenBank/DDBJ whole genome shotgun (WGS) entry which is preliminary data.</text>
</comment>
<dbReference type="Pfam" id="PF01970">
    <property type="entry name" value="TctA"/>
    <property type="match status" value="1"/>
</dbReference>
<feature type="transmembrane region" description="Helical" evidence="1">
    <location>
        <begin position="20"/>
        <end position="49"/>
    </location>
</feature>
<feature type="transmembrane region" description="Helical" evidence="1">
    <location>
        <begin position="467"/>
        <end position="490"/>
    </location>
</feature>
<dbReference type="STRING" id="1035.BN961_02109"/>
<accession>A0A090MMS5</accession>
<sequence length="517" mass="54542">MDTFHLLIAGFAEVFKWQDMVALVIGLCVGMAVSVLPGLGLVMGVVLALPFTYSMSLETSIILLTAIYMSGTYAGCYTAILYKIPGEPMDVPLLWDGWAMTMRGDAAKALGWALVAALTGGLVSSAVMVSLAGPLSKVALSFGAPEYFAAVFFGLTTVVALAGKSLPNALISMCIGLLVSTVGIDATYGSERFTFGSDVLINGVPFVMVLVGMYGFGEILDKIGQGSKSVSLPGNSSTATSLPSWKELWGLRATLLRSTTIGTLLGLIPGAGATISSFVSYGVERQYGKRGRQIGTGIPEGIVAPQIASTASVAGHMVPLLTLGLPGSGATAVILAAFLLHGVQPGPFMLKNPESALTVYTILASMFVSVIGMCLLGFVWIRLVIKVLKVPPGILIAIIAMFALIGAFADRNAMSDLWVVVIFGVLAWIMERVKLPVAPMVLGAILGPIAEDSFTRSMITYHDDWTMFFRSPISATLMFLALLSLVFPTLKKMIFRSPKETRPDMKIAEAAAAANSN</sequence>
<proteinExistence type="predicted"/>
<dbReference type="Proteomes" id="UP000035762">
    <property type="component" value="Unassembled WGS sequence"/>
</dbReference>
<feature type="transmembrane region" description="Helical" evidence="1">
    <location>
        <begin position="261"/>
        <end position="283"/>
    </location>
</feature>
<dbReference type="InterPro" id="IPR002823">
    <property type="entry name" value="DUF112_TM"/>
</dbReference>
<name>A0A090MMS5_AFIFE</name>
<keyword evidence="1" id="KW-0472">Membrane</keyword>
<feature type="transmembrane region" description="Helical" evidence="1">
    <location>
        <begin position="169"/>
        <end position="187"/>
    </location>
</feature>
<evidence type="ECO:0000313" key="4">
    <source>
        <dbReference type="Proteomes" id="UP000035762"/>
    </source>
</evidence>
<feature type="transmembrane region" description="Helical" evidence="1">
    <location>
        <begin position="61"/>
        <end position="82"/>
    </location>
</feature>
<protein>
    <submittedName>
        <fullName evidence="3">Tripartite tricarboxylate transporter TctA family protein</fullName>
    </submittedName>
</protein>
<keyword evidence="1" id="KW-0812">Transmembrane</keyword>
<dbReference type="RefSeq" id="WP_048756545.1">
    <property type="nucleotide sequence ID" value="NZ_CCAZ020000001.1"/>
</dbReference>
<evidence type="ECO:0000259" key="2">
    <source>
        <dbReference type="Pfam" id="PF01970"/>
    </source>
</evidence>
<feature type="transmembrane region" description="Helical" evidence="1">
    <location>
        <begin position="360"/>
        <end position="381"/>
    </location>
</feature>
<feature type="transmembrane region" description="Helical" evidence="1">
    <location>
        <begin position="199"/>
        <end position="217"/>
    </location>
</feature>
<dbReference type="PANTHER" id="PTHR35342">
    <property type="entry name" value="TRICARBOXYLIC TRANSPORT PROTEIN"/>
    <property type="match status" value="1"/>
</dbReference>
<feature type="transmembrane region" description="Helical" evidence="1">
    <location>
        <begin position="320"/>
        <end position="340"/>
    </location>
</feature>